<reference evidence="3" key="1">
    <citation type="journal article" date="2019" name="Int. J. Syst. Evol. Microbiol.">
        <title>The Global Catalogue of Microorganisms (GCM) 10K type strain sequencing project: providing services to taxonomists for standard genome sequencing and annotation.</title>
        <authorList>
            <consortium name="The Broad Institute Genomics Platform"/>
            <consortium name="The Broad Institute Genome Sequencing Center for Infectious Disease"/>
            <person name="Wu L."/>
            <person name="Ma J."/>
        </authorList>
    </citation>
    <scope>NUCLEOTIDE SEQUENCE [LARGE SCALE GENOMIC DNA]</scope>
    <source>
        <strain evidence="3">NBRC 112416</strain>
    </source>
</reference>
<feature type="region of interest" description="Disordered" evidence="1">
    <location>
        <begin position="45"/>
        <end position="69"/>
    </location>
</feature>
<dbReference type="EMBL" id="BSNS01000007">
    <property type="protein sequence ID" value="GLQ53949.1"/>
    <property type="molecule type" value="Genomic_DNA"/>
</dbReference>
<proteinExistence type="predicted"/>
<evidence type="ECO:0000313" key="3">
    <source>
        <dbReference type="Proteomes" id="UP001156691"/>
    </source>
</evidence>
<organism evidence="2 3">
    <name type="scientific">Devosia nitrariae</name>
    <dbReference type="NCBI Taxonomy" id="2071872"/>
    <lineage>
        <taxon>Bacteria</taxon>
        <taxon>Pseudomonadati</taxon>
        <taxon>Pseudomonadota</taxon>
        <taxon>Alphaproteobacteria</taxon>
        <taxon>Hyphomicrobiales</taxon>
        <taxon>Devosiaceae</taxon>
        <taxon>Devosia</taxon>
    </lineage>
</organism>
<sequence length="69" mass="6873">MAAVPDSRVELADVPPIVAPPIDAPVSAVIAEPNVPAVAAVPAVPHTLPNDPAVPNEPRQSNAAPQADG</sequence>
<accession>A0ABQ5W1J7</accession>
<name>A0ABQ5W1J7_9HYPH</name>
<gene>
    <name evidence="2" type="ORF">GCM10010862_12080</name>
</gene>
<keyword evidence="3" id="KW-1185">Reference proteome</keyword>
<evidence type="ECO:0000256" key="1">
    <source>
        <dbReference type="SAM" id="MobiDB-lite"/>
    </source>
</evidence>
<comment type="caution">
    <text evidence="2">The sequence shown here is derived from an EMBL/GenBank/DDBJ whole genome shotgun (WGS) entry which is preliminary data.</text>
</comment>
<evidence type="ECO:0000313" key="2">
    <source>
        <dbReference type="EMBL" id="GLQ53949.1"/>
    </source>
</evidence>
<feature type="compositionally biased region" description="Polar residues" evidence="1">
    <location>
        <begin position="58"/>
        <end position="69"/>
    </location>
</feature>
<dbReference type="Proteomes" id="UP001156691">
    <property type="component" value="Unassembled WGS sequence"/>
</dbReference>
<protein>
    <submittedName>
        <fullName evidence="2">Uncharacterized protein</fullName>
    </submittedName>
</protein>